<dbReference type="EMBL" id="KQ978041">
    <property type="protein sequence ID" value="KYM97813.1"/>
    <property type="molecule type" value="Genomic_DNA"/>
</dbReference>
<evidence type="ECO:0000259" key="6">
    <source>
        <dbReference type="PROSITE" id="PS50950"/>
    </source>
</evidence>
<keyword evidence="4 5" id="KW-0238">DNA-binding</keyword>
<evidence type="ECO:0000256" key="5">
    <source>
        <dbReference type="PROSITE-ProRule" id="PRU00309"/>
    </source>
</evidence>
<evidence type="ECO:0000256" key="4">
    <source>
        <dbReference type="ARBA" id="ARBA00023125"/>
    </source>
</evidence>
<keyword evidence="1" id="KW-0479">Metal-binding</keyword>
<dbReference type="SUPFAM" id="SSF57716">
    <property type="entry name" value="Glucocorticoid receptor-like (DNA-binding domain)"/>
    <property type="match status" value="1"/>
</dbReference>
<dbReference type="InterPro" id="IPR048366">
    <property type="entry name" value="TNP-like_GBD"/>
</dbReference>
<keyword evidence="3" id="KW-0862">Zinc</keyword>
<dbReference type="Pfam" id="PF21788">
    <property type="entry name" value="TNP-like_GBD"/>
    <property type="match status" value="1"/>
</dbReference>
<dbReference type="SMART" id="SM00692">
    <property type="entry name" value="DM3"/>
    <property type="match status" value="1"/>
</dbReference>
<dbReference type="PROSITE" id="PS50950">
    <property type="entry name" value="ZF_THAP"/>
    <property type="match status" value="1"/>
</dbReference>
<dbReference type="GO" id="GO:0008270">
    <property type="term" value="F:zinc ion binding"/>
    <property type="evidence" value="ECO:0007669"/>
    <property type="project" value="UniProtKB-KW"/>
</dbReference>
<name>A0A151ICJ1_9HYME</name>
<evidence type="ECO:0000256" key="3">
    <source>
        <dbReference type="ARBA" id="ARBA00022833"/>
    </source>
</evidence>
<dbReference type="Pfam" id="PF21789">
    <property type="entry name" value="TNP-like_RNaseH_C"/>
    <property type="match status" value="1"/>
</dbReference>
<feature type="domain" description="THAP-type" evidence="6">
    <location>
        <begin position="67"/>
        <end position="152"/>
    </location>
</feature>
<dbReference type="GO" id="GO:0003677">
    <property type="term" value="F:DNA binding"/>
    <property type="evidence" value="ECO:0007669"/>
    <property type="project" value="UniProtKB-UniRule"/>
</dbReference>
<dbReference type="InterPro" id="IPR006612">
    <property type="entry name" value="THAP_Znf"/>
</dbReference>
<dbReference type="AlphaFoldDB" id="A0A151ICJ1"/>
<dbReference type="STRING" id="456900.A0A151ICJ1"/>
<evidence type="ECO:0000313" key="7">
    <source>
        <dbReference type="EMBL" id="KYM97813.1"/>
    </source>
</evidence>
<reference evidence="7 8" key="1">
    <citation type="submission" date="2016-03" db="EMBL/GenBank/DDBJ databases">
        <title>Cyphomyrmex costatus WGS genome.</title>
        <authorList>
            <person name="Nygaard S."/>
            <person name="Hu H."/>
            <person name="Boomsma J."/>
            <person name="Zhang G."/>
        </authorList>
    </citation>
    <scope>NUCLEOTIDE SEQUENCE [LARGE SCALE GENOMIC DNA]</scope>
    <source>
        <strain evidence="7">MS0001</strain>
        <tissue evidence="7">Whole body</tissue>
    </source>
</reference>
<dbReference type="Pfam" id="PF05485">
    <property type="entry name" value="THAP"/>
    <property type="match status" value="1"/>
</dbReference>
<sequence length="544" mass="63143">MYCTIYNKEILIKLHDNVLKNANESNNANINERKETYKEAFCWTDASTKLFLSLYKENKDFLVKRKIYKNTVTHNKKTGRNRLSCSYETKRSYSFPTDPESLLWLKVINRTTVSKNSKLCSKHFKARFFRCSSGSNMTQRRFLLPTAIPSLYLCSGSENYIEVTNDQQKNNDNNALFLSVENLKTYFPHSVTKENVWVMLDACHMIKLIRNTFDKQRLINAENKMILWKYLEELVLVQERHNLHVATKIRRRHLNWKQEKMKVKLAVQTLSTSVANALTYLDKECKMSQFKGSEATAQFCLIMNDIFDVLNSRNKFCKTESQKCISKDNFLIIEKKIDNYIKYIVSLKNDENIPILQTERKIGFLGFIICLKSVVGICYQYILSLENKWDYLLTYKMSQDHLELYFSAIRSRGGHNNNPTCRQFQTAFKQLLVHCEIGGSEYANSVPQNTTSFLHASSLIKKDESIDELIDSIPHTNDHEYANVSAEHSYINSETFINCNSVYIDDVVSYIAGFIVKSIKSKISCDICSKMLICESTISSLQKI</sequence>
<dbReference type="Proteomes" id="UP000078542">
    <property type="component" value="Unassembled WGS sequence"/>
</dbReference>
<dbReference type="PANTHER" id="PTHR47577:SF2">
    <property type="entry name" value="THAP DOMAIN CONTAINING 9"/>
    <property type="match status" value="1"/>
</dbReference>
<accession>A0A151ICJ1</accession>
<keyword evidence="2 5" id="KW-0863">Zinc-finger</keyword>
<evidence type="ECO:0000256" key="1">
    <source>
        <dbReference type="ARBA" id="ARBA00022723"/>
    </source>
</evidence>
<evidence type="ECO:0000313" key="8">
    <source>
        <dbReference type="Proteomes" id="UP000078542"/>
    </source>
</evidence>
<gene>
    <name evidence="7" type="ORF">ALC62_11498</name>
</gene>
<dbReference type="InterPro" id="IPR048367">
    <property type="entry name" value="TNP-like_RNaseH_C"/>
</dbReference>
<keyword evidence="8" id="KW-1185">Reference proteome</keyword>
<dbReference type="SMART" id="SM00980">
    <property type="entry name" value="THAP"/>
    <property type="match status" value="1"/>
</dbReference>
<proteinExistence type="predicted"/>
<protein>
    <submittedName>
        <fullName evidence="7">THAP domain-containing protein 9</fullName>
    </submittedName>
</protein>
<dbReference type="PANTHER" id="PTHR47577">
    <property type="entry name" value="THAP DOMAIN-CONTAINING PROTEIN 6"/>
    <property type="match status" value="1"/>
</dbReference>
<evidence type="ECO:0000256" key="2">
    <source>
        <dbReference type="ARBA" id="ARBA00022771"/>
    </source>
</evidence>
<organism evidence="7 8">
    <name type="scientific">Cyphomyrmex costatus</name>
    <dbReference type="NCBI Taxonomy" id="456900"/>
    <lineage>
        <taxon>Eukaryota</taxon>
        <taxon>Metazoa</taxon>
        <taxon>Ecdysozoa</taxon>
        <taxon>Arthropoda</taxon>
        <taxon>Hexapoda</taxon>
        <taxon>Insecta</taxon>
        <taxon>Pterygota</taxon>
        <taxon>Neoptera</taxon>
        <taxon>Endopterygota</taxon>
        <taxon>Hymenoptera</taxon>
        <taxon>Apocrita</taxon>
        <taxon>Aculeata</taxon>
        <taxon>Formicoidea</taxon>
        <taxon>Formicidae</taxon>
        <taxon>Myrmicinae</taxon>
        <taxon>Cyphomyrmex</taxon>
    </lineage>
</organism>